<dbReference type="GO" id="GO:0043041">
    <property type="term" value="P:amino acid activation for nonribosomal peptide biosynthetic process"/>
    <property type="evidence" value="ECO:0007669"/>
    <property type="project" value="TreeGrafter"/>
</dbReference>
<evidence type="ECO:0000259" key="6">
    <source>
        <dbReference type="PROSITE" id="PS50075"/>
    </source>
</evidence>
<accession>C5G0G9</accession>
<dbReference type="SUPFAM" id="SSF47336">
    <property type="entry name" value="ACP-like"/>
    <property type="match status" value="5"/>
</dbReference>
<dbReference type="FunFam" id="3.30.559.30:FF:000005">
    <property type="entry name" value="Nonribosomal peptide synthase Pes1"/>
    <property type="match status" value="2"/>
</dbReference>
<dbReference type="Gene3D" id="3.40.50.980">
    <property type="match status" value="2"/>
</dbReference>
<dbReference type="GO" id="GO:0044550">
    <property type="term" value="P:secondary metabolite biosynthetic process"/>
    <property type="evidence" value="ECO:0007669"/>
    <property type="project" value="TreeGrafter"/>
</dbReference>
<keyword evidence="8" id="KW-1185">Reference proteome</keyword>
<keyword evidence="3" id="KW-0436">Ligase</keyword>
<feature type="domain" description="Carrier" evidence="6">
    <location>
        <begin position="772"/>
        <end position="846"/>
    </location>
</feature>
<dbReference type="Gene3D" id="3.30.559.10">
    <property type="entry name" value="Chloramphenicol acetyltransferase-like domain"/>
    <property type="match status" value="6"/>
</dbReference>
<organism evidence="7 8">
    <name type="scientific">Arthroderma otae (strain ATCC MYA-4605 / CBS 113480)</name>
    <name type="common">Microsporum canis</name>
    <dbReference type="NCBI Taxonomy" id="554155"/>
    <lineage>
        <taxon>Eukaryota</taxon>
        <taxon>Fungi</taxon>
        <taxon>Dikarya</taxon>
        <taxon>Ascomycota</taxon>
        <taxon>Pezizomycotina</taxon>
        <taxon>Eurotiomycetes</taxon>
        <taxon>Eurotiomycetidae</taxon>
        <taxon>Onygenales</taxon>
        <taxon>Arthrodermataceae</taxon>
        <taxon>Microsporum</taxon>
    </lineage>
</organism>
<dbReference type="InterPro" id="IPR020806">
    <property type="entry name" value="PKS_PP-bd"/>
</dbReference>
<dbReference type="OrthoDB" id="416786at2759"/>
<dbReference type="PROSITE" id="PS00455">
    <property type="entry name" value="AMP_BINDING"/>
    <property type="match status" value="5"/>
</dbReference>
<dbReference type="eggNOG" id="KOG1178">
    <property type="taxonomic scope" value="Eukaryota"/>
</dbReference>
<dbReference type="InterPro" id="IPR023213">
    <property type="entry name" value="CAT-like_dom_sf"/>
</dbReference>
<dbReference type="Pfam" id="PF00668">
    <property type="entry name" value="Condensation"/>
    <property type="match status" value="6"/>
</dbReference>
<name>C5G0G9_ARTOC</name>
<evidence type="ECO:0000256" key="3">
    <source>
        <dbReference type="ARBA" id="ARBA00022598"/>
    </source>
</evidence>
<evidence type="ECO:0000256" key="1">
    <source>
        <dbReference type="ARBA" id="ARBA00022450"/>
    </source>
</evidence>
<dbReference type="InterPro" id="IPR001242">
    <property type="entry name" value="Condensation_dom"/>
</dbReference>
<dbReference type="InterPro" id="IPR045851">
    <property type="entry name" value="AMP-bd_C_sf"/>
</dbReference>
<dbReference type="InterPro" id="IPR009081">
    <property type="entry name" value="PP-bd_ACP"/>
</dbReference>
<feature type="domain" description="Carrier" evidence="6">
    <location>
        <begin position="2971"/>
        <end position="3047"/>
    </location>
</feature>
<dbReference type="SMART" id="SM00823">
    <property type="entry name" value="PKS_PP"/>
    <property type="match status" value="4"/>
</dbReference>
<comment type="similarity">
    <text evidence="5">Belongs to the NRP synthetase family.</text>
</comment>
<dbReference type="CDD" id="cd19545">
    <property type="entry name" value="FUM14_C_NRPS-like"/>
    <property type="match status" value="1"/>
</dbReference>
<dbReference type="STRING" id="554155.C5G0G9"/>
<proteinExistence type="inferred from homology"/>
<dbReference type="CDD" id="cd19534">
    <property type="entry name" value="E_NRPS"/>
    <property type="match status" value="1"/>
</dbReference>
<dbReference type="FunFam" id="3.30.559.30:FF:000003">
    <property type="entry name" value="Nonribosomal peptide synthase SidD"/>
    <property type="match status" value="1"/>
</dbReference>
<keyword evidence="4" id="KW-0677">Repeat</keyword>
<dbReference type="PROSITE" id="PS00012">
    <property type="entry name" value="PHOSPHOPANTETHEINE"/>
    <property type="match status" value="1"/>
</dbReference>
<dbReference type="PANTHER" id="PTHR45527:SF16">
    <property type="entry name" value="NONRIBOSOMAL PEPTIDE SYNTHASE ATNA-RELATED"/>
    <property type="match status" value="1"/>
</dbReference>
<dbReference type="eggNOG" id="KOG1176">
    <property type="taxonomic scope" value="Eukaryota"/>
</dbReference>
<dbReference type="GeneID" id="9227394"/>
<protein>
    <submittedName>
        <fullName evidence="7">Peptide synthetase</fullName>
    </submittedName>
</protein>
<dbReference type="SUPFAM" id="SSF56801">
    <property type="entry name" value="Acetyl-CoA synthetase-like"/>
    <property type="match status" value="5"/>
</dbReference>
<dbReference type="NCBIfam" id="TIGR01733">
    <property type="entry name" value="AA-adenyl-dom"/>
    <property type="match status" value="5"/>
</dbReference>
<dbReference type="Gene3D" id="2.30.38.10">
    <property type="entry name" value="Luciferase, Domain 3"/>
    <property type="match status" value="1"/>
</dbReference>
<dbReference type="FunFam" id="3.40.50.980:FF:000001">
    <property type="entry name" value="Non-ribosomal peptide synthetase"/>
    <property type="match status" value="1"/>
</dbReference>
<evidence type="ECO:0000256" key="4">
    <source>
        <dbReference type="ARBA" id="ARBA00022737"/>
    </source>
</evidence>
<dbReference type="PROSITE" id="PS50075">
    <property type="entry name" value="CARRIER"/>
    <property type="match status" value="5"/>
</dbReference>
<dbReference type="InterPro" id="IPR010071">
    <property type="entry name" value="AA_adenyl_dom"/>
</dbReference>
<gene>
    <name evidence="7" type="ORF">MCYG_08441</name>
</gene>
<keyword evidence="2" id="KW-0597">Phosphoprotein</keyword>
<reference evidence="8" key="1">
    <citation type="journal article" date="2012" name="MBio">
        <title>Comparative genome analysis of Trichophyton rubrum and related dermatophytes reveals candidate genes involved in infection.</title>
        <authorList>
            <person name="Martinez D.A."/>
            <person name="Oliver B.G."/>
            <person name="Graeser Y."/>
            <person name="Goldberg J.M."/>
            <person name="Li W."/>
            <person name="Martinez-Rossi N.M."/>
            <person name="Monod M."/>
            <person name="Shelest E."/>
            <person name="Barton R.C."/>
            <person name="Birch E."/>
            <person name="Brakhage A.A."/>
            <person name="Chen Z."/>
            <person name="Gurr S.J."/>
            <person name="Heiman D."/>
            <person name="Heitman J."/>
            <person name="Kosti I."/>
            <person name="Rossi A."/>
            <person name="Saif S."/>
            <person name="Samalova M."/>
            <person name="Saunders C.W."/>
            <person name="Shea T."/>
            <person name="Summerbell R.C."/>
            <person name="Xu J."/>
            <person name="Young S."/>
            <person name="Zeng Q."/>
            <person name="Birren B.W."/>
            <person name="Cuomo C.A."/>
            <person name="White T.C."/>
        </authorList>
    </citation>
    <scope>NUCLEOTIDE SEQUENCE [LARGE SCALE GENOMIC DNA]</scope>
    <source>
        <strain evidence="8">ATCC MYA-4605 / CBS 113480</strain>
    </source>
</reference>
<dbReference type="NCBIfam" id="NF003417">
    <property type="entry name" value="PRK04813.1"/>
    <property type="match status" value="5"/>
</dbReference>
<dbReference type="FunFam" id="3.30.559.10:FF:000016">
    <property type="entry name" value="Nonribosomal peptide synthase Pes1"/>
    <property type="match status" value="1"/>
</dbReference>
<dbReference type="InterPro" id="IPR000873">
    <property type="entry name" value="AMP-dep_synth/lig_dom"/>
</dbReference>
<dbReference type="VEuPathDB" id="FungiDB:MCYG_08441"/>
<dbReference type="Pfam" id="PF00550">
    <property type="entry name" value="PP-binding"/>
    <property type="match status" value="5"/>
</dbReference>
<dbReference type="GO" id="GO:0016874">
    <property type="term" value="F:ligase activity"/>
    <property type="evidence" value="ECO:0007669"/>
    <property type="project" value="UniProtKB-KW"/>
</dbReference>
<dbReference type="Proteomes" id="UP000002035">
    <property type="component" value="Unassembled WGS sequence"/>
</dbReference>
<dbReference type="RefSeq" id="XP_002843358.1">
    <property type="nucleotide sequence ID" value="XM_002843312.1"/>
</dbReference>
<dbReference type="InterPro" id="IPR036736">
    <property type="entry name" value="ACP-like_sf"/>
</dbReference>
<evidence type="ECO:0000313" key="8">
    <source>
        <dbReference type="Proteomes" id="UP000002035"/>
    </source>
</evidence>
<dbReference type="InterPro" id="IPR020845">
    <property type="entry name" value="AMP-binding_CS"/>
</dbReference>
<dbReference type="Gene3D" id="3.40.50.12780">
    <property type="entry name" value="N-terminal domain of ligase-like"/>
    <property type="match status" value="4"/>
</dbReference>
<dbReference type="GO" id="GO:0005737">
    <property type="term" value="C:cytoplasm"/>
    <property type="evidence" value="ECO:0007669"/>
    <property type="project" value="TreeGrafter"/>
</dbReference>
<dbReference type="EMBL" id="DS995708">
    <property type="protein sequence ID" value="EEQ35622.1"/>
    <property type="molecule type" value="Genomic_DNA"/>
</dbReference>
<feature type="domain" description="Carrier" evidence="6">
    <location>
        <begin position="5571"/>
        <end position="5647"/>
    </location>
</feature>
<dbReference type="CDD" id="cd19542">
    <property type="entry name" value="CT_NRPS-like"/>
    <property type="match status" value="4"/>
</dbReference>
<dbReference type="Gene3D" id="3.30.300.30">
    <property type="match status" value="5"/>
</dbReference>
<dbReference type="CDD" id="cd05918">
    <property type="entry name" value="A_NRPS_SidN3_like"/>
    <property type="match status" value="5"/>
</dbReference>
<evidence type="ECO:0000256" key="2">
    <source>
        <dbReference type="ARBA" id="ARBA00022553"/>
    </source>
</evidence>
<dbReference type="GO" id="GO:0031177">
    <property type="term" value="F:phosphopantetheine binding"/>
    <property type="evidence" value="ECO:0007669"/>
    <property type="project" value="InterPro"/>
</dbReference>
<dbReference type="OMA" id="PREIEHH"/>
<feature type="domain" description="Carrier" evidence="6">
    <location>
        <begin position="4499"/>
        <end position="4574"/>
    </location>
</feature>
<evidence type="ECO:0000313" key="7">
    <source>
        <dbReference type="EMBL" id="EEQ35622.1"/>
    </source>
</evidence>
<dbReference type="FunFam" id="3.30.559.30:FF:000002">
    <property type="entry name" value="Nonribosomal peptide synthase Pes1"/>
    <property type="match status" value="1"/>
</dbReference>
<sequence length="6212" mass="688410">MAHNVDTSSLAWDTMSATACKFPVLLSDGEIFSGPELGEVSITLPTCEATQEFCANEDVPLHAIFQAVWAVALKTFTGNRNVCAASISGTGIGVFSLAIGENISVIDLLMSVQRETRDIVLRNESPILTGLPCNSAVYMSEGKKNIQWKQEFNVWLHVENRGRFLGASLFYRTEKLAPGYAEIVAATVSQILGEMLANPSRKISQVGLVHPRVFDQLRAWSSSPPASVDRCVGTMFEDAASKHPLNLAVQTSERSISYQELDALSGELALHLQSLGVVSESIVVLCFPKSVYAVIAMLAVVRAGGAILFLDPSHPEKRHQEIAEQVNSRLILTAPQYSQRWGWFDGIILPVDSVLVDSLQLGPESFAQQAISTATSSSALYIIFTSGSTGKPKGCVVEHRQFLTGSIAQQRASRMSHSDRVLQLASFTFDVSILEIFTSLITGACVCIPNDQERSKGPEACIQQFGITWAFLTPSLVKLVSPKKVPTLKFLVLGGEACQQRLSRLGHACSACDGLWATECSIAATANPKIYLRQRATLILVTPLGGCCWIVDRDDHDKLLPIGSPGELLIQGPIVARGYLNEPEKTEAAFLNSTKWMAIKPTGSSRIYKTGDLARFNFDGSISFIGRKDSQVKLRGLRIELGEIEHHLVAHELVEQAAVVLVNEGPCQGTLTAMISLKHFRQPSIGIELVDEHKFPMAKSELERIANHLSQQLPNYMHPTVWIPVRSIPLTISSKQNGVAVRQWVAAMSLDIFNLAIGRNERTETQRIHPSNSREKELQEMCRVAVGLERSEDVWLDKSFIQNGGDSIKAMQLLGTLRDKGLVVKLEDIMQCPNLLELANKIEDRDTIHDNEAQVLHEWSPFVVDKERVLQQGLQVDQVEDIYPLSAVQRGILLAQQQDPDRYQLRITCEAVSSRGAEDAHPEVDEDGGQEERRGLLIKAWRQVVQRHPVLRTIFIDTAAEDGLFDQLVLKTDDRSAVLWQCDDEDDFWQSLESYKRTDGPHEPPVAFIVASIKAERKLFCTIDISHALIDGVSVLVLLRDICQAYGGLLDISQTVDYSPFIRYLQQHPSGSSISYWTRCLLGVTPCYFPALNDDFSVKENRPRELLVEIENADAIHAFCALHNFTPATVFQAAWAITLKAYTGRDDVCFGYLTSGRDLPVPNIHNAVGVFVNMMIYRASLLADKAVSVVLKEAQDSFLSGLPHQHCSVAEIQHALCVSQPLFNTILSLQSAESEVIATVGSGNGVIFRVIAERDPTEYNISLNVFVSKKRVSLTLRHFDSTLSSVMAGNVLGTLRHVIDLLINNYYRLLGELKVMSTRDHAQIGHWNRDQWPAVNDCVHELIHTQAEIRPHANAVEAWDGHFTYKELDDISTTLAVHLADHAVGPNILVPICFPKSCWTVVSQLAVLKAGGACVAFDPEHPQSRRVEMLRQCKAIVALVSEANKPLFDELVSTVLIIDSPYMETLQRGPPGILSPVASSPDNPAFVVFTSGSTGKPKGIVVEHRALCSSIQAYGPALKYEPNARVLQFAAYTFDVSIGETFGCLARGGILCIPNDEERLNDLAGVINRLNTNVLYLTPSVISLLQPSEVPGIHTLALGGEAIRRENIELWAEHINLVNIYGPAECSVWSTALLFVPRSASPQNIGYGLGARMWIAEADDPSKLCVVGAVGELLIEGPIVARGYLNDEIRSNAVFIPPPTWLTEYDPRVVEFPTKVYRTGDLARYNSDGSLHFMGRRDHQVKLHGQRVELGEIDHTLLLYEGVQNAVALVPKAGPLKGKLVAVLSLKSRHRCSSTKGVANLEFIHDENGMNFQNEISHIRLFISSILPSYMVPSTWLMVESLPLSRNGKLDRTSVILQVDGLSGNYLGEEMSPSVHDTSLPKSKAEDTIRNIIGAVLNVPASQVSMDQSFLAIGGDSITAMQLASRCRSQGIPVSVKSVLKSRTIRQIIAEVTIGRDTPCLTKCDDLALLSPFSLLLGVSPSALDEFTKNAGYEGVVDIEDAYPCSPMQEGILISQAQAPETYKFHIICEVRCNSSTDPINVSRLRLAWARLVARHQSLRTFFVEGLSQENLYTQVVLKKYTPRVESVEDLDSLFRYPNDNPLDYSELIPPHRLTILEDRGRLYFNLEINHTLIDGASMAIILRDLGTAFDHELQPGPLYRDYIALSQNQPKEATLDFWLKYLEGIKPVFFPLLHDDHLGTKELRTVNIPISGFIMTSLQAFTRGNDITMANIFQTVWAVVLRAYTGESDVVFGYLSSGREIDGLDMENAVGAFITMLACRVRVDDSSTPLAIARSINEDFISSLPHQHTSLAEVQHALGLSGERLFNTILSLQRPMVLSSSNKHIEIEPLGGSDPTEYDLGVSITVQDAAIDIDISYWSTIMSKNQAALLASTFTTVLSTLLIKPTTELHEVDFLGDQQTEYLISLNNSLTPPDTIYDCIHSRVSRQAFLCPESPAVRSLDVSLSYFRLEELSSKLAAHLATFGVCPEQAVPLCFDKSAWAIVSMLAVLKAGGAYVSMSPSHPAQHLANIISQTHARIVLVGSQSHADKVQDLVNHVIVVDPALLLKLPEHEQGVITSASPDNAAMINFTSGSTGRPKGIVVLHKGLCSLVDHNTDMGLDNKSQVLQFSAFTFDTSNAEIFLTLCNGGCVCIPSDFDRLNDVTGSINRLGVTHAFLTPSVAGFLSPEAMPSLKMLALVGETVTADLAQRWQEKVRLINSYGPAECTIMSSFAVLCEGLQSTNIGKAHGCIFWITEPGNSERLVPAGCVGELVVEGPIVARGYVNHELTLKAFITPPRWRRDGVNGARLYKTGDLVRQMSDGSLIYIGRKDSQVKLNGQRVEMGEVEKEIINDPSVQQSVVLLPNIGPYAKKLVAVVALKNQLPTQPHVSDMILLYDDKSIRQTTTIQNRLAALLPSYMIPSVWLVCSNFPLTTSQKVNRPKILQCVESLDETYAKEEIEEVDDTEVDNSSSSLAVLKRLQEVISRVLNVPISRVSTKRSFLNLGGDSITAMQLVVMCRNEGLKISFKDVMSSSTVATMVHYMEAISNSALHQEELLDTPFGLTPIQQLYFQEISQGQTDPSANQFNQSFLLRLIPRLPIEKLRAGVDMIVEHHSMLRARFRKSHNGQWTQIITRPGDAAYRFRERSVSTKEEALSLAAGAQTQLDIQSGPVFAVELFNISGNDSLLFLVAHHLVIDLVSWRIIFQELEDHLVGNTAVSNTVPFPFQRWQKLQADYASRHLTARSSIPYSVPKANYEYWGMRNIKNIHGDSIQLAASLSPEETQLLLTNCHQAMRTEPLDIFITALLLSFTQTFNREPPAIFNEGHGRQPWTPSIDLSDSVGWFTTIFPFNLLVEPNDTPVNIVRRIKDQRKELPANGWSYFTSKYLNDDGAENFRDHMPVEILFNYLGLYQGLERADRIFELLPFNKGDVGPAVRRYSLFDINAYIVNGRANFTFSFNKKMKHIELVGDWLHNFTQCLRTLPQKLMATDFTLTRSDYPLLPVSYVALDALQAHKIPQLGLSLADIEDIYACSPLQEGMLLSQARTEGTYLYYAIMQVKLASEKPIDARRLASAWQQVVNRHTILRTIFLAGISCRPFDQAVLWKHDMQPLILVCDSSEQAVATLDDFEALTVSETAPPHRMAIATSRDGVAYFKLEISHALMDGTSMAVLVNEIAHAYTDGLPSVPAMPYSDYIAHIQSQPTEEALSFWVAYLAEATPCHFPLLLDFVESLPSIHKIDVIAPEASQMRQFCQENDITLANVVRLAWALVLSAYTGEERVCFGYLTAGRELPLPGIENSVGPFVNMLVCAVNFAEIGNTTVLYELRGLQEEYIKALPYQHASLAEIQHRLGLAGQSLFNSVVSVQRRDVNNVVLGDLQINYISGLDPTEYDLTINVTDTNHGFQIDMGYLTSRLSPGHAMNVSAALSAALFYIMSNPLAPVASVNLFDDHHNKQIQRWNATAPPSIYECIHSLFERSAKVYPDAIAIDSWDGTFTYANLDKKGTQLSNILIAMGVGPADMIPICFTKCAWAIVAMLGILKAGAAFIPIDPDHPEARLATIITQAASSLVLVCPETSKLIVGLTKNVLVVSASSTWWREETDIASTGLLASPTDVAYVLFTSGSTGTPKGVVIDHSAVSTSCIHHGQEIGCSSETRMFQFAAYTFDACILEIFTTLIYGGCICVPSEAERMNNISDAINRLGCNTAFLTPSLIRIIRPDQVPGLKTVILGGEPLDKDNIEIWATNLRLMNGYGPTETCVFCIMKTFTGRKDRHDVLGRSVGSVSWLVRPDNHEQLAPVGSVSELLVQGGTLARCYLLDETKTADAFIKNLSFHPTPDDREHSRFYKTGDLVRYNIDGSITYLGRKDTQVKLRGQRIELSEIEYQVKRILPSSFQAAVEVVMLRGEKEKTLLAAFICNSAATVVEPLFADMTPDSRKQVERLRTLLSNILPQYMQPSFYIPINRMPTTSAKKLDRKLLRDSMAVLSDAELQRYSLDDNRRPPSTNTEKELQHKWNEVLNIPMEQIRADDHFFQVGGDSISAMRLAAITSQDLRVSVADIFSYPLLSSLAAIIDTRQYCQISRSTKLEAFELLAKAGDISPILTNIANECGIPLDLIEDAYPPTPLQEGMMTHSTLNSKAYILRRVLRLNASTDIARFRMAWETVSENNPILRTRLVQTTDAGLIQVVIKGVIEWRTAESLQQYLESDTDEIVAYGAPLIRYGITGDGHFVWTVHHSLYDGWSLPLVLDQVRSTYENGLCPDTPGFSVFIKYLQDADAESTKMFWENQFGGQRPVTFPALASPSYRPAVQHAVQHRFSFPALVNSEFLKSTILRAAWALVLSRYTDSQDVVFGMTLAGRNSQVIGIEKMVGPTITTVPIRIVLPPTKTISDFLIQVQQQASEMIPYEHFGLQNISMLSPECARAIEFQNLFVIQPVFDKTASSMLACCEEVELPLKNFDSYPLVVECYVTDDTVQVEARYDNCVLSNWQVENMMHHLSYISESLSKIEYRHLRISDIDMFGQRDKEQVLRWNNAYPESVESTVPLLFAQQVEERPSALAIDAWDGQLTYTELDHLSSILARHLAYLGVAPELLVPLCFDKSCWAVVAQMSVMKAGGACVNLDPLHPQARLETIVKDSRASVILCAPQYSEILGPSTPQNEVVVTEELIRRLGNSPETDMNISHPNPGNAAYVLFTSGSTGKPKGIVIEHRSLCSSSKAHGTCWGIGPDTRLLQFAAYTFDVSCADIFTTLQRGGCICIPSEHERLNALPDAINRFCCNWAFLTPTVASLLPSNNIPSLKKLVLGGEASTWETIKKWHNVLELIICYGPAECSVYCSGARPATATSDPANLGGAIGATYWLADPNDYNRLTPLGCVGELLLEGPTVAREYLHDIEKTKHAFVNDPSWASPFTLDTPRRFYRTGDLVRYNSDGTIRFVGRKDTQVKVRGQRVELGEIEHAIRMSMNTITHATVDIILDISTGRQLVAAFLHFSNFGGSAEVMEMTETLRQQFLDLQKTLRETLPSYMIPSLYLPLTRIPLTANGKVDRRQLRDLVGSLPSADVTSYSLALDDIKIQPTTEKEFQIRDLWARALHVEADTIGTRDHFLHSGGDSIVAMRLTSLARAEGLSLSVQQIFKTPILSDMASLALAESPQANGYPDSSMNTQFSLCPELPAEDLISKVAHDVGTTPDNIVDVLPATDFQSSAIAHSMLKTRGLLNYIFLEGKGEFPWDQSFIQARWSNFIRTHQILRTVFTSHKNRFYQVILKQVSQSIAWYKTDIDINSFCAEIYKKDVESDRRLSDPLTKLMMVGNNEQHRLVIRISHAQYDGICLPMIWQSLQNSFSSQVSIREVPFTNYISTIASQRSITNSRTYWKNLLADSTMTAVVMESRPHYQNINDLHIRRSISILPQGILSSQGITFATVLKAAWAIVLASLSGKTDIIFGHVTSGRNVPGNDIERAIGPCINIIPVRAQIDPTTTANNLLRQLQSQHLASIAHESTGMRDIVRYCSPWKPYTRFSTIVQHQNIDQASVVTLGGKPYTVGDFCPPADEADIAIKTTPLNGNQLEVLLISSSQLLGEATANNFSSLLCDTIQKIYHPDRRYTLLADWIGHGQCDVLLPISRADANSHAIARDPLKLGTEKLLLAMQKDWRDALGQPGLLINWDSDFFAVGGDLVSIVLLTTMWIRQGYRVVTEQLLFDSQAAGMAQVLLQSRDY</sequence>
<dbReference type="FunFam" id="3.40.50.12780:FF:000014">
    <property type="entry name" value="Nonribosomal peptide synthetase 1"/>
    <property type="match status" value="4"/>
</dbReference>
<dbReference type="InterPro" id="IPR042099">
    <property type="entry name" value="ANL_N_sf"/>
</dbReference>
<dbReference type="Gene3D" id="3.30.559.30">
    <property type="entry name" value="Nonribosomal peptide synthetase, condensation domain"/>
    <property type="match status" value="7"/>
</dbReference>
<dbReference type="FunFam" id="3.30.300.30:FF:000015">
    <property type="entry name" value="Nonribosomal peptide synthase SidD"/>
    <property type="match status" value="5"/>
</dbReference>
<dbReference type="PANTHER" id="PTHR45527">
    <property type="entry name" value="NONRIBOSOMAL PEPTIDE SYNTHETASE"/>
    <property type="match status" value="1"/>
</dbReference>
<dbReference type="Gene3D" id="1.10.1200.10">
    <property type="entry name" value="ACP-like"/>
    <property type="match status" value="5"/>
</dbReference>
<dbReference type="Pfam" id="PF00501">
    <property type="entry name" value="AMP-binding"/>
    <property type="match status" value="5"/>
</dbReference>
<keyword evidence="1" id="KW-0596">Phosphopantetheine</keyword>
<dbReference type="HOGENOM" id="CLU_000022_60_6_1"/>
<dbReference type="InterPro" id="IPR006162">
    <property type="entry name" value="Ppantetheine_attach_site"/>
</dbReference>
<feature type="domain" description="Carrier" evidence="6">
    <location>
        <begin position="1883"/>
        <end position="1956"/>
    </location>
</feature>
<dbReference type="SUPFAM" id="SSF52777">
    <property type="entry name" value="CoA-dependent acyltransferases"/>
    <property type="match status" value="13"/>
</dbReference>
<evidence type="ECO:0000256" key="5">
    <source>
        <dbReference type="ARBA" id="ARBA00029454"/>
    </source>
</evidence>